<dbReference type="InterPro" id="IPR003005">
    <property type="entry name" value="Amphiphysin"/>
</dbReference>
<evidence type="ECO:0000259" key="9">
    <source>
        <dbReference type="PROSITE" id="PS50002"/>
    </source>
</evidence>
<feature type="region of interest" description="Disordered" evidence="8">
    <location>
        <begin position="237"/>
        <end position="289"/>
    </location>
</feature>
<dbReference type="InterPro" id="IPR036028">
    <property type="entry name" value="SH3-like_dom_sf"/>
</dbReference>
<evidence type="ECO:0000313" key="11">
    <source>
        <dbReference type="EMBL" id="EGD83455.1"/>
    </source>
</evidence>
<evidence type="ECO:0000256" key="1">
    <source>
        <dbReference type="ARBA" id="ARBA00004308"/>
    </source>
</evidence>
<gene>
    <name evidence="11" type="ORF">PTSG_04062</name>
</gene>
<keyword evidence="5" id="KW-0175">Coiled coil</keyword>
<dbReference type="GeneID" id="16075537"/>
<dbReference type="FunFam" id="1.20.1270.60:FF:000013">
    <property type="entry name" value="Amphiphysin isoform 2"/>
    <property type="match status" value="1"/>
</dbReference>
<feature type="compositionally biased region" description="Acidic residues" evidence="8">
    <location>
        <begin position="260"/>
        <end position="269"/>
    </location>
</feature>
<dbReference type="Gene3D" id="1.20.1270.60">
    <property type="entry name" value="Arfaptin homology (AH) domain/BAR domain"/>
    <property type="match status" value="1"/>
</dbReference>
<keyword evidence="4" id="KW-0963">Cytoplasm</keyword>
<dbReference type="InterPro" id="IPR004148">
    <property type="entry name" value="BAR_dom"/>
</dbReference>
<dbReference type="OMA" id="SINHECH"/>
<dbReference type="RefSeq" id="XP_004994959.1">
    <property type="nucleotide sequence ID" value="XM_004994902.1"/>
</dbReference>
<dbReference type="STRING" id="946362.F2U7N8"/>
<dbReference type="InParanoid" id="F2U7N8"/>
<dbReference type="PROSITE" id="PS50002">
    <property type="entry name" value="SH3"/>
    <property type="match status" value="1"/>
</dbReference>
<keyword evidence="12" id="KW-1185">Reference proteome</keyword>
<name>F2U7N8_SALR5</name>
<dbReference type="eggNOG" id="KOG3771">
    <property type="taxonomic scope" value="Eukaryota"/>
</dbReference>
<dbReference type="GO" id="GO:0012505">
    <property type="term" value="C:endomembrane system"/>
    <property type="evidence" value="ECO:0007669"/>
    <property type="project" value="UniProtKB-SubCell"/>
</dbReference>
<dbReference type="SUPFAM" id="SSF103657">
    <property type="entry name" value="BAR/IMD domain-like"/>
    <property type="match status" value="1"/>
</dbReference>
<evidence type="ECO:0000256" key="7">
    <source>
        <dbReference type="PROSITE-ProRule" id="PRU00192"/>
    </source>
</evidence>
<dbReference type="Proteomes" id="UP000007799">
    <property type="component" value="Unassembled WGS sequence"/>
</dbReference>
<reference evidence="11" key="1">
    <citation type="submission" date="2009-08" db="EMBL/GenBank/DDBJ databases">
        <title>Annotation of Salpingoeca rosetta.</title>
        <authorList>
            <consortium name="The Broad Institute Genome Sequencing Platform"/>
            <person name="Russ C."/>
            <person name="Cuomo C."/>
            <person name="Burger G."/>
            <person name="Gray M.W."/>
            <person name="Holland P.W.H."/>
            <person name="King N."/>
            <person name="Lang F.B.F."/>
            <person name="Roger A.J."/>
            <person name="Ruiz-Trillo I."/>
            <person name="Young S.K."/>
            <person name="Zeng Q."/>
            <person name="Gargeya S."/>
            <person name="Alvarado L."/>
            <person name="Berlin A."/>
            <person name="Chapman S.B."/>
            <person name="Chen Z."/>
            <person name="Freedman E."/>
            <person name="Gellesch M."/>
            <person name="Goldberg J."/>
            <person name="Griggs A."/>
            <person name="Gujja S."/>
            <person name="Heilman E."/>
            <person name="Heiman D."/>
            <person name="Howarth C."/>
            <person name="Mehta T."/>
            <person name="Neiman D."/>
            <person name="Pearson M."/>
            <person name="Roberts A."/>
            <person name="Saif S."/>
            <person name="Shea T."/>
            <person name="Shenoy N."/>
            <person name="Sisk P."/>
            <person name="Stolte C."/>
            <person name="Sykes S."/>
            <person name="White J."/>
            <person name="Yandava C."/>
            <person name="Haas B."/>
            <person name="Nusbaum C."/>
            <person name="Birren B."/>
        </authorList>
    </citation>
    <scope>NUCLEOTIDE SEQUENCE [LARGE SCALE GENOMIC DNA]</scope>
    <source>
        <strain evidence="11">ATCC 50818</strain>
    </source>
</reference>
<proteinExistence type="predicted"/>
<sequence>MSEKKSFFRVAKKQLTRQQEKIRQKLSKTEHVEDEEFAEHVANFNAQAMHATRLHKEVGNYIKAVRTMAAASRSLGDAIKTVYDPDWDNSEEAYSTIETLEQIYMDLVEKLQEEVLEPLSSYTSQFPVIKARIAKRDRRCLDFEHAKRVLDHAKEKTSTHKAQQAQDAFENAKHQFESINHECHDMLPSFYQGRVPFYAAVLHSYFTSEAVFHGASQSVHGELQQYLDAVADNVPSRAQAPRIRPMSDELEDQQLRDSDGDGDDDDDEENGSRTTTQEQQQQIPEDETHKTTTEALPEVLMTPAPEPPESDSAPEPDTSAHVLEVRIATHPYDGQDEDELTLRKGDVIDVLEFEDPEFEVRSALLTAASWRGDC</sequence>
<accession>F2U7N8</accession>
<dbReference type="GO" id="GO:0005543">
    <property type="term" value="F:phospholipid binding"/>
    <property type="evidence" value="ECO:0007669"/>
    <property type="project" value="TreeGrafter"/>
</dbReference>
<dbReference type="Gene3D" id="2.30.30.40">
    <property type="entry name" value="SH3 Domains"/>
    <property type="match status" value="1"/>
</dbReference>
<dbReference type="PANTHER" id="PTHR46514:SF3">
    <property type="entry name" value="AMPHIPHYSIN"/>
    <property type="match status" value="1"/>
</dbReference>
<evidence type="ECO:0000256" key="4">
    <source>
        <dbReference type="ARBA" id="ARBA00022490"/>
    </source>
</evidence>
<dbReference type="Pfam" id="PF03114">
    <property type="entry name" value="BAR"/>
    <property type="match status" value="1"/>
</dbReference>
<feature type="domain" description="SH3" evidence="9">
    <location>
        <begin position="321"/>
        <end position="374"/>
    </location>
</feature>
<dbReference type="AlphaFoldDB" id="F2U7N8"/>
<evidence type="ECO:0000313" key="12">
    <source>
        <dbReference type="Proteomes" id="UP000007799"/>
    </source>
</evidence>
<dbReference type="GO" id="GO:0005737">
    <property type="term" value="C:cytoplasm"/>
    <property type="evidence" value="ECO:0007669"/>
    <property type="project" value="UniProtKB-SubCell"/>
</dbReference>
<dbReference type="PRINTS" id="PR01251">
    <property type="entry name" value="AMPHIPHYSIN"/>
</dbReference>
<dbReference type="SUPFAM" id="SSF50044">
    <property type="entry name" value="SH3-domain"/>
    <property type="match status" value="1"/>
</dbReference>
<evidence type="ECO:0000259" key="10">
    <source>
        <dbReference type="PROSITE" id="PS51021"/>
    </source>
</evidence>
<dbReference type="PANTHER" id="PTHR46514">
    <property type="entry name" value="AMPHIPHYSIN"/>
    <property type="match status" value="1"/>
</dbReference>
<comment type="subcellular location">
    <subcellularLocation>
        <location evidence="2">Cytoplasm</location>
    </subcellularLocation>
    <subcellularLocation>
        <location evidence="1">Endomembrane system</location>
    </subcellularLocation>
</comment>
<keyword evidence="6" id="KW-0472">Membrane</keyword>
<dbReference type="SMART" id="SM00721">
    <property type="entry name" value="BAR"/>
    <property type="match status" value="1"/>
</dbReference>
<evidence type="ECO:0000256" key="8">
    <source>
        <dbReference type="SAM" id="MobiDB-lite"/>
    </source>
</evidence>
<evidence type="ECO:0000256" key="2">
    <source>
        <dbReference type="ARBA" id="ARBA00004496"/>
    </source>
</evidence>
<feature type="domain" description="BAR" evidence="10">
    <location>
        <begin position="22"/>
        <end position="236"/>
    </location>
</feature>
<keyword evidence="3 7" id="KW-0728">SH3 domain</keyword>
<dbReference type="GO" id="GO:0005886">
    <property type="term" value="C:plasma membrane"/>
    <property type="evidence" value="ECO:0007669"/>
    <property type="project" value="TreeGrafter"/>
</dbReference>
<dbReference type="KEGG" id="sre:PTSG_04062"/>
<evidence type="ECO:0000256" key="3">
    <source>
        <dbReference type="ARBA" id="ARBA00022443"/>
    </source>
</evidence>
<protein>
    <recommendedName>
        <fullName evidence="13">BAR domain-containing protein</fullName>
    </recommendedName>
</protein>
<dbReference type="InterPro" id="IPR027267">
    <property type="entry name" value="AH/BAR_dom_sf"/>
</dbReference>
<organism evidence="12">
    <name type="scientific">Salpingoeca rosetta (strain ATCC 50818 / BSB-021)</name>
    <dbReference type="NCBI Taxonomy" id="946362"/>
    <lineage>
        <taxon>Eukaryota</taxon>
        <taxon>Choanoflagellata</taxon>
        <taxon>Craspedida</taxon>
        <taxon>Salpingoecidae</taxon>
        <taxon>Salpingoeca</taxon>
    </lineage>
</organism>
<evidence type="ECO:0000256" key="6">
    <source>
        <dbReference type="ARBA" id="ARBA00023136"/>
    </source>
</evidence>
<evidence type="ECO:0000256" key="5">
    <source>
        <dbReference type="ARBA" id="ARBA00023054"/>
    </source>
</evidence>
<dbReference type="EMBL" id="GL832963">
    <property type="protein sequence ID" value="EGD83455.1"/>
    <property type="molecule type" value="Genomic_DNA"/>
</dbReference>
<evidence type="ECO:0008006" key="13">
    <source>
        <dbReference type="Google" id="ProtNLM"/>
    </source>
</evidence>
<dbReference type="PROSITE" id="PS51021">
    <property type="entry name" value="BAR"/>
    <property type="match status" value="1"/>
</dbReference>
<dbReference type="OrthoDB" id="446293at2759"/>
<dbReference type="InterPro" id="IPR001452">
    <property type="entry name" value="SH3_domain"/>
</dbReference>
<dbReference type="Pfam" id="PF00018">
    <property type="entry name" value="SH3_1"/>
    <property type="match status" value="1"/>
</dbReference>